<accession>A0A238K513</accession>
<dbReference type="RefSeq" id="WP_094020198.1">
    <property type="nucleotide sequence ID" value="NZ_FXYF01000003.1"/>
</dbReference>
<dbReference type="OrthoDB" id="9798476at2"/>
<protein>
    <recommendedName>
        <fullName evidence="1">DnaJ homologue subfamily C member 28 conserved domain-containing protein</fullName>
    </recommendedName>
</protein>
<dbReference type="Proteomes" id="UP000207598">
    <property type="component" value="Unassembled WGS sequence"/>
</dbReference>
<reference evidence="2 3" key="1">
    <citation type="submission" date="2017-05" db="EMBL/GenBank/DDBJ databases">
        <authorList>
            <person name="Song R."/>
            <person name="Chenine A.L."/>
            <person name="Ruprecht R.M."/>
        </authorList>
    </citation>
    <scope>NUCLEOTIDE SEQUENCE [LARGE SCALE GENOMIC DNA]</scope>
    <source>
        <strain evidence="2 3">CECT 8898</strain>
    </source>
</reference>
<proteinExistence type="predicted"/>
<dbReference type="Pfam" id="PF09350">
    <property type="entry name" value="DJC28_CD"/>
    <property type="match status" value="1"/>
</dbReference>
<name>A0A238K513_9RHOB</name>
<feature type="domain" description="DnaJ homologue subfamily C member 28 conserved" evidence="1">
    <location>
        <begin position="8"/>
        <end position="71"/>
    </location>
</feature>
<evidence type="ECO:0000259" key="1">
    <source>
        <dbReference type="Pfam" id="PF09350"/>
    </source>
</evidence>
<dbReference type="AlphaFoldDB" id="A0A238K513"/>
<evidence type="ECO:0000313" key="2">
    <source>
        <dbReference type="EMBL" id="SMX38001.1"/>
    </source>
</evidence>
<dbReference type="EMBL" id="FXYF01000003">
    <property type="protein sequence ID" value="SMX38001.1"/>
    <property type="molecule type" value="Genomic_DNA"/>
</dbReference>
<keyword evidence="3" id="KW-1185">Reference proteome</keyword>
<dbReference type="InterPro" id="IPR018961">
    <property type="entry name" value="DnaJ_homolog_subfam-C_membr-28"/>
</dbReference>
<evidence type="ECO:0000313" key="3">
    <source>
        <dbReference type="Proteomes" id="UP000207598"/>
    </source>
</evidence>
<gene>
    <name evidence="2" type="ORF">MAA8898_01334</name>
</gene>
<sequence>MDHPLIDLINARIKAAEQDGAFDNLEGAGKPLPPCDDPAGAVFTRILRDSGAVPEAVALTRDLARLRECLRDTADRNARAGLIRDIALMETRPEIARRSG</sequence>
<organism evidence="2 3">
    <name type="scientific">Maliponia aquimaris</name>
    <dbReference type="NCBI Taxonomy" id="1673631"/>
    <lineage>
        <taxon>Bacteria</taxon>
        <taxon>Pseudomonadati</taxon>
        <taxon>Pseudomonadota</taxon>
        <taxon>Alphaproteobacteria</taxon>
        <taxon>Rhodobacterales</taxon>
        <taxon>Paracoccaceae</taxon>
        <taxon>Maliponia</taxon>
    </lineage>
</organism>